<feature type="compositionally biased region" description="Basic and acidic residues" evidence="1">
    <location>
        <begin position="124"/>
        <end position="135"/>
    </location>
</feature>
<gene>
    <name evidence="2" type="ORF">SOIL9_44640</name>
</gene>
<evidence type="ECO:0000313" key="3">
    <source>
        <dbReference type="Proteomes" id="UP000464178"/>
    </source>
</evidence>
<dbReference type="AlphaFoldDB" id="A0A6P2D1J1"/>
<dbReference type="Proteomes" id="UP000464178">
    <property type="component" value="Chromosome"/>
</dbReference>
<accession>A0A6P2D1J1</accession>
<dbReference type="KEGG" id="gms:SOIL9_44640"/>
<dbReference type="Gene3D" id="3.80.10.10">
    <property type="entry name" value="Ribonuclease Inhibitor"/>
    <property type="match status" value="1"/>
</dbReference>
<name>A0A6P2D1J1_9BACT</name>
<protein>
    <submittedName>
        <fullName evidence="2">Uncharacterized protein</fullName>
    </submittedName>
</protein>
<sequence length="269" mass="30138">MQRLRLDALQLHSDRLHLRGQLFDGIAYEVRADRVVANFRVAGGVREGPAEVWAARRPRVLFQTLTFPSGEEVPEPTEHATLNGTPFHGVSYSFDPATGSLLQELDLHPTRPGPSREWFPSGRPKAEIDRARPDGTTESEAWYENGQRETYESLDLDAGYTPDGRLRTLRVECDCADGDLDRLSFSADSVLDLDGLGVTDTVVERLAGLPHVEDLELRRTNVSAPGLMRFSACLGLTRFRVRRNARFGEVDVRNVLARLPNCQWDGRLN</sequence>
<dbReference type="EMBL" id="LR593886">
    <property type="protein sequence ID" value="VTR93250.1"/>
    <property type="molecule type" value="Genomic_DNA"/>
</dbReference>
<proteinExistence type="predicted"/>
<organism evidence="2 3">
    <name type="scientific">Gemmata massiliana</name>
    <dbReference type="NCBI Taxonomy" id="1210884"/>
    <lineage>
        <taxon>Bacteria</taxon>
        <taxon>Pseudomonadati</taxon>
        <taxon>Planctomycetota</taxon>
        <taxon>Planctomycetia</taxon>
        <taxon>Gemmatales</taxon>
        <taxon>Gemmataceae</taxon>
        <taxon>Gemmata</taxon>
    </lineage>
</organism>
<keyword evidence="3" id="KW-1185">Reference proteome</keyword>
<reference evidence="2 3" key="1">
    <citation type="submission" date="2019-05" db="EMBL/GenBank/DDBJ databases">
        <authorList>
            <consortium name="Science for Life Laboratories"/>
        </authorList>
    </citation>
    <scope>NUCLEOTIDE SEQUENCE [LARGE SCALE GENOMIC DNA]</scope>
    <source>
        <strain evidence="2">Soil9</strain>
    </source>
</reference>
<evidence type="ECO:0000256" key="1">
    <source>
        <dbReference type="SAM" id="MobiDB-lite"/>
    </source>
</evidence>
<dbReference type="RefSeq" id="WP_162668012.1">
    <property type="nucleotide sequence ID" value="NZ_LR593886.1"/>
</dbReference>
<dbReference type="InterPro" id="IPR032675">
    <property type="entry name" value="LRR_dom_sf"/>
</dbReference>
<feature type="region of interest" description="Disordered" evidence="1">
    <location>
        <begin position="110"/>
        <end position="140"/>
    </location>
</feature>
<evidence type="ECO:0000313" key="2">
    <source>
        <dbReference type="EMBL" id="VTR93250.1"/>
    </source>
</evidence>